<dbReference type="AlphaFoldDB" id="A0AAV5CPM4"/>
<feature type="domain" description="F-box/LRR-repeat protein 15/At3g58940/PEG3-like LRR" evidence="2">
    <location>
        <begin position="165"/>
        <end position="347"/>
    </location>
</feature>
<dbReference type="EMBL" id="BQKI01000008">
    <property type="protein sequence ID" value="GJN00235.1"/>
    <property type="molecule type" value="Genomic_DNA"/>
</dbReference>
<proteinExistence type="predicted"/>
<gene>
    <name evidence="4" type="primary">ga17651</name>
    <name evidence="3" type="synonym">ga17404</name>
    <name evidence="3" type="ORF">PR202_ga17404</name>
    <name evidence="4" type="ORF">PR202_ga17651</name>
</gene>
<reference evidence="4" key="1">
    <citation type="journal article" date="2018" name="DNA Res.">
        <title>Multiple hybrid de novo genome assembly of finger millet, an orphan allotetraploid crop.</title>
        <authorList>
            <person name="Hatakeyama M."/>
            <person name="Aluri S."/>
            <person name="Balachadran M.T."/>
            <person name="Sivarajan S.R."/>
            <person name="Patrignani A."/>
            <person name="Gruter S."/>
            <person name="Poveda L."/>
            <person name="Shimizu-Inatsugi R."/>
            <person name="Baeten J."/>
            <person name="Francoijs K.J."/>
            <person name="Nataraja K.N."/>
            <person name="Reddy Y.A.N."/>
            <person name="Phadnis S."/>
            <person name="Ravikumar R.L."/>
            <person name="Schlapbach R."/>
            <person name="Sreeman S.M."/>
            <person name="Shimizu K.K."/>
        </authorList>
    </citation>
    <scope>NUCLEOTIDE SEQUENCE</scope>
</reference>
<evidence type="ECO:0000313" key="4">
    <source>
        <dbReference type="EMBL" id="GJN00467.1"/>
    </source>
</evidence>
<dbReference type="Proteomes" id="UP001054889">
    <property type="component" value="Unassembled WGS sequence"/>
</dbReference>
<dbReference type="InterPro" id="IPR055302">
    <property type="entry name" value="F-box_dom-containing"/>
</dbReference>
<feature type="compositionally biased region" description="Low complexity" evidence="1">
    <location>
        <begin position="1"/>
        <end position="10"/>
    </location>
</feature>
<protein>
    <recommendedName>
        <fullName evidence="2">F-box/LRR-repeat protein 15/At3g58940/PEG3-like LRR domain-containing protein</fullName>
    </recommendedName>
</protein>
<organism evidence="4 5">
    <name type="scientific">Eleusine coracana subsp. coracana</name>
    <dbReference type="NCBI Taxonomy" id="191504"/>
    <lineage>
        <taxon>Eukaryota</taxon>
        <taxon>Viridiplantae</taxon>
        <taxon>Streptophyta</taxon>
        <taxon>Embryophyta</taxon>
        <taxon>Tracheophyta</taxon>
        <taxon>Spermatophyta</taxon>
        <taxon>Magnoliopsida</taxon>
        <taxon>Liliopsida</taxon>
        <taxon>Poales</taxon>
        <taxon>Poaceae</taxon>
        <taxon>PACMAD clade</taxon>
        <taxon>Chloridoideae</taxon>
        <taxon>Cynodonteae</taxon>
        <taxon>Eleusininae</taxon>
        <taxon>Eleusine</taxon>
    </lineage>
</organism>
<comment type="caution">
    <text evidence="4">The sequence shown here is derived from an EMBL/GenBank/DDBJ whole genome shotgun (WGS) entry which is preliminary data.</text>
</comment>
<evidence type="ECO:0000313" key="5">
    <source>
        <dbReference type="Proteomes" id="UP001054889"/>
    </source>
</evidence>
<name>A0AAV5CPM4_ELECO</name>
<dbReference type="PANTHER" id="PTHR32141:SF179">
    <property type="entry name" value="F-BOX DOMAIN-CONTAINING PROTEIN"/>
    <property type="match status" value="1"/>
</dbReference>
<evidence type="ECO:0000313" key="3">
    <source>
        <dbReference type="EMBL" id="GJN00235.1"/>
    </source>
</evidence>
<evidence type="ECO:0000256" key="1">
    <source>
        <dbReference type="SAM" id="MobiDB-lite"/>
    </source>
</evidence>
<dbReference type="EMBL" id="BQKI01000008">
    <property type="protein sequence ID" value="GJN00467.1"/>
    <property type="molecule type" value="Genomic_DNA"/>
</dbReference>
<accession>A0AAV5CPM4</accession>
<dbReference type="InterPro" id="IPR055411">
    <property type="entry name" value="LRR_FXL15/At3g58940/PEG3-like"/>
</dbReference>
<reference evidence="4" key="2">
    <citation type="submission" date="2021-12" db="EMBL/GenBank/DDBJ databases">
        <title>Resequencing data analysis of finger millet.</title>
        <authorList>
            <person name="Hatakeyama M."/>
            <person name="Aluri S."/>
            <person name="Balachadran M.T."/>
            <person name="Sivarajan S.R."/>
            <person name="Poveda L."/>
            <person name="Shimizu-Inatsugi R."/>
            <person name="Schlapbach R."/>
            <person name="Sreeman S.M."/>
            <person name="Shimizu K.K."/>
        </authorList>
    </citation>
    <scope>NUCLEOTIDE SEQUENCE</scope>
</reference>
<evidence type="ECO:0000259" key="2">
    <source>
        <dbReference type="Pfam" id="PF24758"/>
    </source>
</evidence>
<dbReference type="Pfam" id="PF24758">
    <property type="entry name" value="LRR_At5g56370"/>
    <property type="match status" value="1"/>
</dbReference>
<keyword evidence="5" id="KW-1185">Reference proteome</keyword>
<feature type="region of interest" description="Disordered" evidence="1">
    <location>
        <begin position="1"/>
        <end position="93"/>
    </location>
</feature>
<sequence length="365" mass="40162">METAAAAAPATKKRRTEAHHEGRESMEVLSPAQTSRSRRRMRPIPGLHLGRNRKDPTANGPPRGAGAGKKMTASTASASSPTPSSATSSPFLPTKDAVRTRTLASRWRGIWRSAPLNLDFSSRSFKREEEVQAYVISQILAAHPGPARRFSVPVRHLKHRPAAADAWLRSPALNGLQELEFHTRSSRIHFTSPKVPLPVSALRFSDTLRVVAISKCHFPESAVEVLRFPQLRQLELQRVEISDGSLNSIISGSPVLECLLLDSYYGCHSIRINSPSLVSIGLSIGSGNLVIEDAPSLERLLQLEYHVQGLQAHILVISAPKLETLGCLYSRDYDTKYTFGTTVLQVARPFCLLAFTRRAIAFSYA</sequence>
<feature type="compositionally biased region" description="Low complexity" evidence="1">
    <location>
        <begin position="72"/>
        <end position="90"/>
    </location>
</feature>
<dbReference type="PANTHER" id="PTHR32141">
    <property type="match status" value="1"/>
</dbReference>